<proteinExistence type="predicted"/>
<keyword evidence="1" id="KW-0812">Transmembrane</keyword>
<evidence type="ECO:0000313" key="3">
    <source>
        <dbReference type="EMBL" id="MFB9712696.1"/>
    </source>
</evidence>
<keyword evidence="4" id="KW-1185">Reference proteome</keyword>
<dbReference type="RefSeq" id="WP_345049856.1">
    <property type="nucleotide sequence ID" value="NZ_BAABED010000001.1"/>
</dbReference>
<feature type="signal peptide" evidence="2">
    <location>
        <begin position="1"/>
        <end position="35"/>
    </location>
</feature>
<keyword evidence="1" id="KW-1133">Transmembrane helix</keyword>
<feature type="transmembrane region" description="Helical" evidence="1">
    <location>
        <begin position="355"/>
        <end position="376"/>
    </location>
</feature>
<accession>A0ABV5UJK2</accession>
<dbReference type="EMBL" id="JBHMBH010000006">
    <property type="protein sequence ID" value="MFB9712696.1"/>
    <property type="molecule type" value="Genomic_DNA"/>
</dbReference>
<feature type="chain" id="PRO_5047262914" evidence="2">
    <location>
        <begin position="36"/>
        <end position="385"/>
    </location>
</feature>
<dbReference type="Proteomes" id="UP001589536">
    <property type="component" value="Unassembled WGS sequence"/>
</dbReference>
<comment type="caution">
    <text evidence="3">The sequence shown here is derived from an EMBL/GenBank/DDBJ whole genome shotgun (WGS) entry which is preliminary data.</text>
</comment>
<keyword evidence="1" id="KW-0472">Membrane</keyword>
<name>A0ABV5UJK2_9MICC</name>
<evidence type="ECO:0000313" key="4">
    <source>
        <dbReference type="Proteomes" id="UP001589536"/>
    </source>
</evidence>
<keyword evidence="2" id="KW-0732">Signal</keyword>
<reference evidence="3 4" key="1">
    <citation type="submission" date="2024-09" db="EMBL/GenBank/DDBJ databases">
        <authorList>
            <person name="Sun Q."/>
            <person name="Mori K."/>
        </authorList>
    </citation>
    <scope>NUCLEOTIDE SEQUENCE [LARGE SCALE GENOMIC DNA]</scope>
    <source>
        <strain evidence="3 4">JCM 13519</strain>
    </source>
</reference>
<protein>
    <submittedName>
        <fullName evidence="3">Uncharacterized protein</fullName>
    </submittedName>
</protein>
<sequence length="385" mass="39318">MKSITKRRAGRVVGPLLAVASLAAGSVAMASPAFAVTFIGQNQPTVVQAVQGQTTTLNWTYKNTGGAGNVPASGATITFNAPAGTTFPAQSTVPWYYSDDGTTFSQVQAPWALNGCTVGGGGTTLSCNAVDTAGNWSWTSGRIERFTPQVNVSPTAAPGTQSAAASMQYTDPASGTNYTINNGTLDVNVVSKMESEAPAVNPANTIAPTQTGDVGATVENAWGTPATGNVTVYLTAPANSTFTSNQVWGTDIIQGVPSAGSSPRFTNCTLSNGNKNMTCNGNITIPAAGNGQRSAVKFTTPVAVDPSAAQNTLYSNGDFNMTNSPGNNNTIKGGRTNLQYKTPVIAAVPMINEQVGAAAAGIIGAAGLAAGGTFLYRRRNRNQTA</sequence>
<organism evidence="3 4">
    <name type="scientific">Arthrobacter methylotrophus</name>
    <dbReference type="NCBI Taxonomy" id="121291"/>
    <lineage>
        <taxon>Bacteria</taxon>
        <taxon>Bacillati</taxon>
        <taxon>Actinomycetota</taxon>
        <taxon>Actinomycetes</taxon>
        <taxon>Micrococcales</taxon>
        <taxon>Micrococcaceae</taxon>
        <taxon>Arthrobacter</taxon>
    </lineage>
</organism>
<evidence type="ECO:0000256" key="2">
    <source>
        <dbReference type="SAM" id="SignalP"/>
    </source>
</evidence>
<gene>
    <name evidence="3" type="ORF">ACFFPI_00805</name>
</gene>
<evidence type="ECO:0000256" key="1">
    <source>
        <dbReference type="SAM" id="Phobius"/>
    </source>
</evidence>